<sequence length="91" mass="9520">AVIFSPLVAALVFASPFQAAITAASIIIGAASATAIQLWFRVQARRSQFRRRQTSSRLATFAEAFSSIGWAATAALLLTLPIAGIVSGLIT</sequence>
<organism evidence="3 4">
    <name type="scientific">Mycobacterium paraseoulense</name>
    <dbReference type="NCBI Taxonomy" id="590652"/>
    <lineage>
        <taxon>Bacteria</taxon>
        <taxon>Bacillati</taxon>
        <taxon>Actinomycetota</taxon>
        <taxon>Actinomycetes</taxon>
        <taxon>Mycobacteriales</taxon>
        <taxon>Mycobacteriaceae</taxon>
        <taxon>Mycobacterium</taxon>
    </lineage>
</organism>
<gene>
    <name evidence="3" type="ORF">BST39_28855</name>
</gene>
<keyword evidence="1" id="KW-0812">Transmembrane</keyword>
<dbReference type="EMBL" id="MVIE01000159">
    <property type="protein sequence ID" value="ORB30958.1"/>
    <property type="molecule type" value="Genomic_DNA"/>
</dbReference>
<feature type="non-terminal residue" evidence="3">
    <location>
        <position position="91"/>
    </location>
</feature>
<comment type="caution">
    <text evidence="3">The sequence shown here is derived from an EMBL/GenBank/DDBJ whole genome shotgun (WGS) entry which is preliminary data.</text>
</comment>
<accession>A0A1X0HYJ7</accession>
<reference evidence="3 4" key="1">
    <citation type="submission" date="2017-02" db="EMBL/GenBank/DDBJ databases">
        <title>The new phylogeny of genus Mycobacterium.</title>
        <authorList>
            <person name="Tortoli E."/>
            <person name="Trovato A."/>
            <person name="Cirillo D.M."/>
        </authorList>
    </citation>
    <scope>NUCLEOTIDE SEQUENCE [LARGE SCALE GENOMIC DNA]</scope>
    <source>
        <strain evidence="3 4">DSM 45000</strain>
    </source>
</reference>
<keyword evidence="1" id="KW-0472">Membrane</keyword>
<feature type="transmembrane region" description="Helical" evidence="1">
    <location>
        <begin position="61"/>
        <end position="90"/>
    </location>
</feature>
<evidence type="ECO:0000313" key="4">
    <source>
        <dbReference type="Proteomes" id="UP000192513"/>
    </source>
</evidence>
<feature type="chain" id="PRO_5010853462" evidence="2">
    <location>
        <begin position="20"/>
        <end position="91"/>
    </location>
</feature>
<keyword evidence="2" id="KW-0732">Signal</keyword>
<dbReference type="AlphaFoldDB" id="A0A1X0HYJ7"/>
<dbReference type="Proteomes" id="UP000192513">
    <property type="component" value="Unassembled WGS sequence"/>
</dbReference>
<evidence type="ECO:0000256" key="1">
    <source>
        <dbReference type="SAM" id="Phobius"/>
    </source>
</evidence>
<protein>
    <submittedName>
        <fullName evidence="3">Permease</fullName>
    </submittedName>
</protein>
<dbReference type="STRING" id="590652.BST39_28855"/>
<dbReference type="RefSeq" id="WP_211284448.1">
    <property type="nucleotide sequence ID" value="NZ_MVIE01000159.1"/>
</dbReference>
<keyword evidence="1" id="KW-1133">Transmembrane helix</keyword>
<evidence type="ECO:0000256" key="2">
    <source>
        <dbReference type="SAM" id="SignalP"/>
    </source>
</evidence>
<evidence type="ECO:0000313" key="3">
    <source>
        <dbReference type="EMBL" id="ORB30958.1"/>
    </source>
</evidence>
<feature type="transmembrane region" description="Helical" evidence="1">
    <location>
        <begin position="20"/>
        <end position="40"/>
    </location>
</feature>
<proteinExistence type="predicted"/>
<feature type="signal peptide" evidence="2">
    <location>
        <begin position="1"/>
        <end position="19"/>
    </location>
</feature>
<name>A0A1X0HYJ7_9MYCO</name>
<keyword evidence="4" id="KW-1185">Reference proteome</keyword>
<feature type="non-terminal residue" evidence="3">
    <location>
        <position position="1"/>
    </location>
</feature>